<dbReference type="Gene3D" id="2.60.40.680">
    <property type="match status" value="1"/>
</dbReference>
<sequence length="264" mass="28873">MKKELLRKGAIISIATMLIVIVAIPLITGEGNTRIGCYPSSDKITVGEAFNITFWMSADESVDSWLIDLLNFNETILGMANANSVSIDPYWTSGFFENGTIHNNEGNITGIQAFIMTGSTTNTTIFTVNFTAVKPGICHIILTDAEAYSGGPNVLYNWYNTSVTIYPEEPTGLTTTTVGQNRIDLNWTKQAGMDRTLIRYKTGSNPINITDGTELYNDTGISTSHTGLNPGDTIYYSAWGWNETAVLYSMNYDTAQGQTSIPLP</sequence>
<evidence type="ECO:0008006" key="3">
    <source>
        <dbReference type="Google" id="ProtNLM"/>
    </source>
</evidence>
<gene>
    <name evidence="2" type="ORF">S01H4_32759</name>
</gene>
<name>X1B1Y3_9ZZZZ</name>
<dbReference type="Gene3D" id="2.60.40.10">
    <property type="entry name" value="Immunoglobulins"/>
    <property type="match status" value="1"/>
</dbReference>
<reference evidence="2" key="1">
    <citation type="journal article" date="2014" name="Front. Microbiol.">
        <title>High frequency of phylogenetically diverse reductive dehalogenase-homologous genes in deep subseafloor sedimentary metagenomes.</title>
        <authorList>
            <person name="Kawai M."/>
            <person name="Futagami T."/>
            <person name="Toyoda A."/>
            <person name="Takaki Y."/>
            <person name="Nishi S."/>
            <person name="Hori S."/>
            <person name="Arai W."/>
            <person name="Tsubouchi T."/>
            <person name="Morono Y."/>
            <person name="Uchiyama I."/>
            <person name="Ito T."/>
            <person name="Fujiyama A."/>
            <person name="Inagaki F."/>
            <person name="Takami H."/>
        </authorList>
    </citation>
    <scope>NUCLEOTIDE SEQUENCE</scope>
    <source>
        <strain evidence="2">Expedition CK06-06</strain>
    </source>
</reference>
<keyword evidence="1" id="KW-0472">Membrane</keyword>
<evidence type="ECO:0000313" key="2">
    <source>
        <dbReference type="EMBL" id="GAG75357.1"/>
    </source>
</evidence>
<keyword evidence="1" id="KW-1133">Transmembrane helix</keyword>
<protein>
    <recommendedName>
        <fullName evidence="3">Cohesin domain-containing protein</fullName>
    </recommendedName>
</protein>
<feature type="non-terminal residue" evidence="2">
    <location>
        <position position="264"/>
    </location>
</feature>
<proteinExistence type="predicted"/>
<organism evidence="2">
    <name type="scientific">marine sediment metagenome</name>
    <dbReference type="NCBI Taxonomy" id="412755"/>
    <lineage>
        <taxon>unclassified sequences</taxon>
        <taxon>metagenomes</taxon>
        <taxon>ecological metagenomes</taxon>
    </lineage>
</organism>
<dbReference type="EMBL" id="BART01017167">
    <property type="protein sequence ID" value="GAG75357.1"/>
    <property type="molecule type" value="Genomic_DNA"/>
</dbReference>
<feature type="transmembrane region" description="Helical" evidence="1">
    <location>
        <begin position="9"/>
        <end position="27"/>
    </location>
</feature>
<accession>X1B1Y3</accession>
<evidence type="ECO:0000256" key="1">
    <source>
        <dbReference type="SAM" id="Phobius"/>
    </source>
</evidence>
<dbReference type="InterPro" id="IPR013783">
    <property type="entry name" value="Ig-like_fold"/>
</dbReference>
<comment type="caution">
    <text evidence="2">The sequence shown here is derived from an EMBL/GenBank/DDBJ whole genome shotgun (WGS) entry which is preliminary data.</text>
</comment>
<keyword evidence="1" id="KW-0812">Transmembrane</keyword>
<dbReference type="AlphaFoldDB" id="X1B1Y3"/>